<dbReference type="RefSeq" id="WP_173082349.1">
    <property type="nucleotide sequence ID" value="NZ_BLTE01000004.1"/>
</dbReference>
<dbReference type="CDD" id="cd00158">
    <property type="entry name" value="RHOD"/>
    <property type="match status" value="1"/>
</dbReference>
<reference evidence="3 4" key="2">
    <citation type="submission" date="2020-05" db="EMBL/GenBank/DDBJ databases">
        <title>Draft genome sequence of Desulfovibrio sp. strainFSS-1.</title>
        <authorList>
            <person name="Shimoshige H."/>
            <person name="Kobayashi H."/>
            <person name="Maekawa T."/>
        </authorList>
    </citation>
    <scope>NUCLEOTIDE SEQUENCE [LARGE SCALE GENOMIC DNA]</scope>
    <source>
        <strain evidence="3 4">SIID29052-01</strain>
    </source>
</reference>
<keyword evidence="1" id="KW-0732">Signal</keyword>
<dbReference type="EMBL" id="BLTE01000004">
    <property type="protein sequence ID" value="GFK93379.1"/>
    <property type="molecule type" value="Genomic_DNA"/>
</dbReference>
<comment type="caution">
    <text evidence="3">The sequence shown here is derived from an EMBL/GenBank/DDBJ whole genome shotgun (WGS) entry which is preliminary data.</text>
</comment>
<evidence type="ECO:0000313" key="3">
    <source>
        <dbReference type="EMBL" id="GFK93379.1"/>
    </source>
</evidence>
<dbReference type="InterPro" id="IPR001763">
    <property type="entry name" value="Rhodanese-like_dom"/>
</dbReference>
<dbReference type="SUPFAM" id="SSF52821">
    <property type="entry name" value="Rhodanese/Cell cycle control phosphatase"/>
    <property type="match status" value="1"/>
</dbReference>
<sequence>MAFRFALSLVALLAILTAGGAGAFAKDMFEEEVDKEAVSVKLARETVKGGYPLVTADELKKLLDEKKPVLVVDTMPYEASFKKEHVPGAVSFEFPIEPMPEWDAAKTGGKSVKDFEALLGPDKNRAIVFYCGFVKCTRSDNGALWAKKLGYANVSRFPGGIYAWKGAKYPVEEVR</sequence>
<feature type="chain" id="PRO_5029021557" description="Rhodanese domain-containing protein" evidence="1">
    <location>
        <begin position="24"/>
        <end position="175"/>
    </location>
</feature>
<name>A0A6V8LTG4_9BACT</name>
<feature type="domain" description="Rhodanese" evidence="2">
    <location>
        <begin position="65"/>
        <end position="173"/>
    </location>
</feature>
<organism evidence="3 4">
    <name type="scientific">Fundidesulfovibrio magnetotacticus</name>
    <dbReference type="NCBI Taxonomy" id="2730080"/>
    <lineage>
        <taxon>Bacteria</taxon>
        <taxon>Pseudomonadati</taxon>
        <taxon>Thermodesulfobacteriota</taxon>
        <taxon>Desulfovibrionia</taxon>
        <taxon>Desulfovibrionales</taxon>
        <taxon>Desulfovibrionaceae</taxon>
        <taxon>Fundidesulfovibrio</taxon>
    </lineage>
</organism>
<dbReference type="InterPro" id="IPR036873">
    <property type="entry name" value="Rhodanese-like_dom_sf"/>
</dbReference>
<dbReference type="Pfam" id="PF00581">
    <property type="entry name" value="Rhodanese"/>
    <property type="match status" value="1"/>
</dbReference>
<evidence type="ECO:0000256" key="1">
    <source>
        <dbReference type="SAM" id="SignalP"/>
    </source>
</evidence>
<dbReference type="AlphaFoldDB" id="A0A6V8LTG4"/>
<dbReference type="Proteomes" id="UP000494245">
    <property type="component" value="Unassembled WGS sequence"/>
</dbReference>
<keyword evidence="4" id="KW-1185">Reference proteome</keyword>
<feature type="signal peptide" evidence="1">
    <location>
        <begin position="1"/>
        <end position="23"/>
    </location>
</feature>
<dbReference type="Gene3D" id="3.40.250.10">
    <property type="entry name" value="Rhodanese-like domain"/>
    <property type="match status" value="1"/>
</dbReference>
<dbReference type="PROSITE" id="PS50206">
    <property type="entry name" value="RHODANESE_3"/>
    <property type="match status" value="1"/>
</dbReference>
<protein>
    <recommendedName>
        <fullName evidence="2">Rhodanese domain-containing protein</fullName>
    </recommendedName>
</protein>
<accession>A0A6V8LTG4</accession>
<dbReference type="SMART" id="SM00450">
    <property type="entry name" value="RHOD"/>
    <property type="match status" value="1"/>
</dbReference>
<evidence type="ECO:0000313" key="4">
    <source>
        <dbReference type="Proteomes" id="UP000494245"/>
    </source>
</evidence>
<gene>
    <name evidence="3" type="ORF">NNJEOMEG_01211</name>
</gene>
<proteinExistence type="predicted"/>
<evidence type="ECO:0000259" key="2">
    <source>
        <dbReference type="PROSITE" id="PS50206"/>
    </source>
</evidence>
<reference evidence="3 4" key="1">
    <citation type="submission" date="2020-04" db="EMBL/GenBank/DDBJ databases">
        <authorList>
            <consortium name="Desulfovibrio sp. FSS-1 genome sequencing consortium"/>
            <person name="Shimoshige H."/>
            <person name="Kobayashi H."/>
            <person name="Maekawa T."/>
        </authorList>
    </citation>
    <scope>NUCLEOTIDE SEQUENCE [LARGE SCALE GENOMIC DNA]</scope>
    <source>
        <strain evidence="3 4">SIID29052-01</strain>
    </source>
</reference>